<evidence type="ECO:0000313" key="2">
    <source>
        <dbReference type="EMBL" id="GBP45968.1"/>
    </source>
</evidence>
<comment type="caution">
    <text evidence="2">The sequence shown here is derived from an EMBL/GenBank/DDBJ whole genome shotgun (WGS) entry which is preliminary data.</text>
</comment>
<dbReference type="AlphaFoldDB" id="A0A4C1W3R5"/>
<feature type="region of interest" description="Disordered" evidence="1">
    <location>
        <begin position="1"/>
        <end position="65"/>
    </location>
</feature>
<organism evidence="2 3">
    <name type="scientific">Eumeta variegata</name>
    <name type="common">Bagworm moth</name>
    <name type="synonym">Eumeta japonica</name>
    <dbReference type="NCBI Taxonomy" id="151549"/>
    <lineage>
        <taxon>Eukaryota</taxon>
        <taxon>Metazoa</taxon>
        <taxon>Ecdysozoa</taxon>
        <taxon>Arthropoda</taxon>
        <taxon>Hexapoda</taxon>
        <taxon>Insecta</taxon>
        <taxon>Pterygota</taxon>
        <taxon>Neoptera</taxon>
        <taxon>Endopterygota</taxon>
        <taxon>Lepidoptera</taxon>
        <taxon>Glossata</taxon>
        <taxon>Ditrysia</taxon>
        <taxon>Tineoidea</taxon>
        <taxon>Psychidae</taxon>
        <taxon>Oiketicinae</taxon>
        <taxon>Eumeta</taxon>
    </lineage>
</organism>
<name>A0A4C1W3R5_EUMVA</name>
<evidence type="ECO:0000313" key="3">
    <source>
        <dbReference type="Proteomes" id="UP000299102"/>
    </source>
</evidence>
<feature type="compositionally biased region" description="Low complexity" evidence="1">
    <location>
        <begin position="1"/>
        <end position="13"/>
    </location>
</feature>
<evidence type="ECO:0000256" key="1">
    <source>
        <dbReference type="SAM" id="MobiDB-lite"/>
    </source>
</evidence>
<protein>
    <submittedName>
        <fullName evidence="2">Uncharacterized protein</fullName>
    </submittedName>
</protein>
<feature type="compositionally biased region" description="Low complexity" evidence="1">
    <location>
        <begin position="44"/>
        <end position="55"/>
    </location>
</feature>
<dbReference type="EMBL" id="BGZK01000475">
    <property type="protein sequence ID" value="GBP45968.1"/>
    <property type="molecule type" value="Genomic_DNA"/>
</dbReference>
<proteinExistence type="predicted"/>
<gene>
    <name evidence="2" type="ORF">EVAR_24161_1</name>
</gene>
<reference evidence="2 3" key="1">
    <citation type="journal article" date="2019" name="Commun. Biol.">
        <title>The bagworm genome reveals a unique fibroin gene that provides high tensile strength.</title>
        <authorList>
            <person name="Kono N."/>
            <person name="Nakamura H."/>
            <person name="Ohtoshi R."/>
            <person name="Tomita M."/>
            <person name="Numata K."/>
            <person name="Arakawa K."/>
        </authorList>
    </citation>
    <scope>NUCLEOTIDE SEQUENCE [LARGE SCALE GENOMIC DNA]</scope>
</reference>
<accession>A0A4C1W3R5</accession>
<keyword evidence="3" id="KW-1185">Reference proteome</keyword>
<dbReference type="Proteomes" id="UP000299102">
    <property type="component" value="Unassembled WGS sequence"/>
</dbReference>
<sequence length="119" mass="12771">MWEDVSAAVTAPSPAAPPARPRDLAPAPAAGRRRLLRGGRGDARAAPAPALAVRTRSGRGGRRAAGGVSYHRYQKIDTGLFILRRAVCGLIRFRMEITEAVPQSKPLSCMFYEMVVAPC</sequence>